<feature type="domain" description="DUF7600" evidence="1">
    <location>
        <begin position="303"/>
        <end position="467"/>
    </location>
</feature>
<evidence type="ECO:0000313" key="2">
    <source>
        <dbReference type="EMBL" id="KAF2970831.1"/>
    </source>
</evidence>
<dbReference type="InterPro" id="IPR036047">
    <property type="entry name" value="F-box-like_dom_sf"/>
</dbReference>
<name>A0A7C8MW14_9PEZI</name>
<evidence type="ECO:0000313" key="3">
    <source>
        <dbReference type="Proteomes" id="UP000481858"/>
    </source>
</evidence>
<reference evidence="2 3" key="1">
    <citation type="submission" date="2019-12" db="EMBL/GenBank/DDBJ databases">
        <title>Draft genome sequence of the ascomycete Xylaria multiplex DSM 110363.</title>
        <authorList>
            <person name="Buettner E."/>
            <person name="Kellner H."/>
        </authorList>
    </citation>
    <scope>NUCLEOTIDE SEQUENCE [LARGE SCALE GENOMIC DNA]</scope>
    <source>
        <strain evidence="2 3">DSM 110363</strain>
    </source>
</reference>
<sequence length="585" mass="66366">MSPVIFCCVICGYVIYDYQDPDSASWVNQFRILYSSREIIAVTGVGIYDDPDGDWVAPLDFSARWDDELPATDEIGVLRQPPVDGRYGFPLHEACWSLLEKAYSPEPVPRETLFRVYSSLPFPSLGRGLSWGDSHGGLVFIDNNRYPWEDRYIDRALDSVLPAARYDPYHVPEILQLRYEEPQVPAVSGPLQHTADCFSKLPREVIILISLYLPTIDALNVRRASGSFLLIFYSRQFWASRFETNADRSWLFESWEWDKTCDRRWLYHRTNKAHRTEGINNRERVWKLIQRTQRTLSLQWDESYTSNIAHMTNVKWREATGDLRPKTRVGPLHGFGEGCRLFHEQHAIIPPNRLSHIAFSVIQLGETIYIAGIRLILSQGQAIQLGYRAENELIVSTTRLTGFNLAVGSRGIQGVQCVFDNQPLLQWAGCPEDAPRTRRLTLSGPIMAMKVGFDGCKVVSLAVAESIPPPECTSLRDSAFWYPRAPPAGLHLNDVHFTAKDTATTRYQPLCWTMFGGRGGVYLRSLVGLSVTCFGTVRNIEFHYDSEEVPVECRKVGRCRTEGINVIHFPIDGPDGEVIDSVTGR</sequence>
<keyword evidence="3" id="KW-1185">Reference proteome</keyword>
<organism evidence="2 3">
    <name type="scientific">Xylaria multiplex</name>
    <dbReference type="NCBI Taxonomy" id="323545"/>
    <lineage>
        <taxon>Eukaryota</taxon>
        <taxon>Fungi</taxon>
        <taxon>Dikarya</taxon>
        <taxon>Ascomycota</taxon>
        <taxon>Pezizomycotina</taxon>
        <taxon>Sordariomycetes</taxon>
        <taxon>Xylariomycetidae</taxon>
        <taxon>Xylariales</taxon>
        <taxon>Xylariaceae</taxon>
        <taxon>Xylaria</taxon>
    </lineage>
</organism>
<dbReference type="EMBL" id="WUBL01000019">
    <property type="protein sequence ID" value="KAF2970831.1"/>
    <property type="molecule type" value="Genomic_DNA"/>
</dbReference>
<dbReference type="Pfam" id="PF24539">
    <property type="entry name" value="DUF7600"/>
    <property type="match status" value="1"/>
</dbReference>
<gene>
    <name evidence="2" type="ORF">GQX73_g2783</name>
</gene>
<dbReference type="InterPro" id="IPR056021">
    <property type="entry name" value="DUF7600"/>
</dbReference>
<dbReference type="Proteomes" id="UP000481858">
    <property type="component" value="Unassembled WGS sequence"/>
</dbReference>
<comment type="caution">
    <text evidence="2">The sequence shown here is derived from an EMBL/GenBank/DDBJ whole genome shotgun (WGS) entry which is preliminary data.</text>
</comment>
<dbReference type="InParanoid" id="A0A7C8MW14"/>
<protein>
    <recommendedName>
        <fullName evidence="1">DUF7600 domain-containing protein</fullName>
    </recommendedName>
</protein>
<accession>A0A7C8MW14</accession>
<evidence type="ECO:0000259" key="1">
    <source>
        <dbReference type="Pfam" id="PF24539"/>
    </source>
</evidence>
<dbReference type="OrthoDB" id="5273847at2759"/>
<dbReference type="SUPFAM" id="SSF81383">
    <property type="entry name" value="F-box domain"/>
    <property type="match status" value="1"/>
</dbReference>
<dbReference type="AlphaFoldDB" id="A0A7C8MW14"/>
<proteinExistence type="predicted"/>